<dbReference type="AlphaFoldDB" id="A0A1G6XFI0"/>
<feature type="region of interest" description="Disordered" evidence="1">
    <location>
        <begin position="1"/>
        <end position="57"/>
    </location>
</feature>
<dbReference type="Pfam" id="PF11748">
    <property type="entry name" value="DUF3306"/>
    <property type="match status" value="1"/>
</dbReference>
<feature type="compositionally biased region" description="Basic residues" evidence="1">
    <location>
        <begin position="203"/>
        <end position="213"/>
    </location>
</feature>
<accession>A0A1G6XFI0</accession>
<dbReference type="Proteomes" id="UP000198925">
    <property type="component" value="Unassembled WGS sequence"/>
</dbReference>
<name>A0A1G6XFI0_9PROT</name>
<protein>
    <recommendedName>
        <fullName evidence="4">DUF3306 domain-containing protein</fullName>
    </recommendedName>
</protein>
<feature type="region of interest" description="Disordered" evidence="1">
    <location>
        <begin position="135"/>
        <end position="213"/>
    </location>
</feature>
<sequence length="213" mass="21903">MSGEGFLGRWSRRKREAAQGAPEPAEPMPLAPPAAAPPETVSPPEAPAFDPASLPPVESLTQASDFTAYLRAEVPAALRKAALRKAWTLDPGIRDFVGPADYAWDYNAPDGVPGFAHVLGGDLKQLLAQAIGALEEAVAPEETEAPGTEPGPEPGAGQGLEPDVSPGTVLAEAPALPDEAPALPPEPSISEILPSDPVPTSSSRRRHGGAAPV</sequence>
<reference evidence="2 3" key="1">
    <citation type="submission" date="2016-10" db="EMBL/GenBank/DDBJ databases">
        <authorList>
            <person name="de Groot N.N."/>
        </authorList>
    </citation>
    <scope>NUCLEOTIDE SEQUENCE [LARGE SCALE GENOMIC DNA]</scope>
    <source>
        <strain evidence="2 3">CPCC 100156</strain>
    </source>
</reference>
<feature type="compositionally biased region" description="Pro residues" evidence="1">
    <location>
        <begin position="24"/>
        <end position="46"/>
    </location>
</feature>
<evidence type="ECO:0000313" key="2">
    <source>
        <dbReference type="EMBL" id="SDD75966.1"/>
    </source>
</evidence>
<evidence type="ECO:0000313" key="3">
    <source>
        <dbReference type="Proteomes" id="UP000198925"/>
    </source>
</evidence>
<dbReference type="InterPro" id="IPR021735">
    <property type="entry name" value="DUF3306"/>
</dbReference>
<evidence type="ECO:0000256" key="1">
    <source>
        <dbReference type="SAM" id="MobiDB-lite"/>
    </source>
</evidence>
<keyword evidence="3" id="KW-1185">Reference proteome</keyword>
<organism evidence="2 3">
    <name type="scientific">Belnapia rosea</name>
    <dbReference type="NCBI Taxonomy" id="938405"/>
    <lineage>
        <taxon>Bacteria</taxon>
        <taxon>Pseudomonadati</taxon>
        <taxon>Pseudomonadota</taxon>
        <taxon>Alphaproteobacteria</taxon>
        <taxon>Acetobacterales</taxon>
        <taxon>Roseomonadaceae</taxon>
        <taxon>Belnapia</taxon>
    </lineage>
</organism>
<evidence type="ECO:0008006" key="4">
    <source>
        <dbReference type="Google" id="ProtNLM"/>
    </source>
</evidence>
<dbReference type="RefSeq" id="WP_090664171.1">
    <property type="nucleotide sequence ID" value="NZ_FMZX01000012.1"/>
</dbReference>
<feature type="compositionally biased region" description="Low complexity" evidence="1">
    <location>
        <begin position="170"/>
        <end position="181"/>
    </location>
</feature>
<gene>
    <name evidence="2" type="ORF">SAMN04487779_101214</name>
</gene>
<proteinExistence type="predicted"/>
<dbReference type="EMBL" id="FMZX01000012">
    <property type="protein sequence ID" value="SDD75966.1"/>
    <property type="molecule type" value="Genomic_DNA"/>
</dbReference>
<dbReference type="STRING" id="938405.SAMN02927895_03702"/>